<comment type="caution">
    <text evidence="1">The sequence shown here is derived from an EMBL/GenBank/DDBJ whole genome shotgun (WGS) entry which is preliminary data.</text>
</comment>
<gene>
    <name evidence="1" type="ORF">DP116_14995</name>
</gene>
<organism evidence="1 2">
    <name type="scientific">Brasilonema bromeliae SPC951</name>
    <dbReference type="NCBI Taxonomy" id="385972"/>
    <lineage>
        <taxon>Bacteria</taxon>
        <taxon>Bacillati</taxon>
        <taxon>Cyanobacteriota</taxon>
        <taxon>Cyanophyceae</taxon>
        <taxon>Nostocales</taxon>
        <taxon>Scytonemataceae</taxon>
        <taxon>Brasilonema</taxon>
        <taxon>Bromeliae group (in: Brasilonema)</taxon>
    </lineage>
</organism>
<name>A0ABX1P8I8_9CYAN</name>
<dbReference type="RefSeq" id="WP_169155954.1">
    <property type="nucleotide sequence ID" value="NZ_CAWPJE010000099.1"/>
</dbReference>
<keyword evidence="2" id="KW-1185">Reference proteome</keyword>
<evidence type="ECO:0000313" key="2">
    <source>
        <dbReference type="Proteomes" id="UP000718564"/>
    </source>
</evidence>
<dbReference type="Proteomes" id="UP000718564">
    <property type="component" value="Unassembled WGS sequence"/>
</dbReference>
<evidence type="ECO:0000313" key="1">
    <source>
        <dbReference type="EMBL" id="NMG20695.1"/>
    </source>
</evidence>
<accession>A0ABX1P8I8</accession>
<dbReference type="EMBL" id="QMEB01000109">
    <property type="protein sequence ID" value="NMG20695.1"/>
    <property type="molecule type" value="Genomic_DNA"/>
</dbReference>
<proteinExistence type="predicted"/>
<protein>
    <submittedName>
        <fullName evidence="1">Uncharacterized protein</fullName>
    </submittedName>
</protein>
<reference evidence="1 2" key="1">
    <citation type="submission" date="2018-06" db="EMBL/GenBank/DDBJ databases">
        <title>Comparative genomics of Brasilonema spp. strains.</title>
        <authorList>
            <person name="Alvarenga D.O."/>
            <person name="Fiore M.F."/>
            <person name="Varani A.M."/>
        </authorList>
    </citation>
    <scope>NUCLEOTIDE SEQUENCE [LARGE SCALE GENOMIC DNA]</scope>
    <source>
        <strain evidence="1 2">SPC951</strain>
    </source>
</reference>
<sequence>MNSIIRSNAVETLSKTDNTGRNFHKFYPYCDLVSQTAFIYGNHLTSIKQALPQAPIETRTATLTKPQIASKNTGYWSTSLQTLLDQLPLTVAHLVTLKNITFFTTVVVWAWTGKIQQISHVREKFVALDEPHKLQLQDLSKVLNTAVKEAQEFKTGQVVAELDREPLLSEVEVQKQEIAADDQTHFNHIKDLMARTRILAQTHALAKAQQDKAGLEASDKLEPQNAEMPIQPTERLKQRQIQQLVMKMTHLQNKKVQINLDALRKVDFSTRSKNATSILSTAKPPATAE</sequence>